<sequence length="68" mass="7823">MNEKHNNKKELLILPLVLLAILVPVGGHWLMQPQLSDRDWLVYTLAALPFLLFGLVIWAYKIAVKNDQ</sequence>
<dbReference type="eggNOG" id="ENOG50334II">
    <property type="taxonomic scope" value="Bacteria"/>
</dbReference>
<name>A4C3U8_9GAMM</name>
<dbReference type="HOGENOM" id="CLU_184603_1_0_6"/>
<dbReference type="Proteomes" id="UP000006201">
    <property type="component" value="Unassembled WGS sequence"/>
</dbReference>
<keyword evidence="1" id="KW-1133">Transmembrane helix</keyword>
<evidence type="ECO:0000313" key="3">
    <source>
        <dbReference type="Proteomes" id="UP000006201"/>
    </source>
</evidence>
<keyword evidence="1" id="KW-0472">Membrane</keyword>
<feature type="transmembrane region" description="Helical" evidence="1">
    <location>
        <begin position="42"/>
        <end position="60"/>
    </location>
</feature>
<evidence type="ECO:0000256" key="1">
    <source>
        <dbReference type="SAM" id="Phobius"/>
    </source>
</evidence>
<dbReference type="AlphaFoldDB" id="A4C3U8"/>
<evidence type="ECO:0000313" key="2">
    <source>
        <dbReference type="EMBL" id="EAR30230.1"/>
    </source>
</evidence>
<dbReference type="OrthoDB" id="6313512at2"/>
<keyword evidence="1" id="KW-0812">Transmembrane</keyword>
<feature type="transmembrane region" description="Helical" evidence="1">
    <location>
        <begin position="12"/>
        <end position="30"/>
    </location>
</feature>
<keyword evidence="3" id="KW-1185">Reference proteome</keyword>
<accession>A4C3U8</accession>
<comment type="caution">
    <text evidence="2">The sequence shown here is derived from an EMBL/GenBank/DDBJ whole genome shotgun (WGS) entry which is preliminary data.</text>
</comment>
<proteinExistence type="predicted"/>
<dbReference type="STRING" id="87626.PTD2_01636"/>
<evidence type="ECO:0008006" key="4">
    <source>
        <dbReference type="Google" id="ProtNLM"/>
    </source>
</evidence>
<reference evidence="2 3" key="1">
    <citation type="submission" date="2006-02" db="EMBL/GenBank/DDBJ databases">
        <authorList>
            <person name="Moran M.A."/>
            <person name="Kjelleberg S."/>
            <person name="Egan S."/>
            <person name="Saunders N."/>
            <person name="Thomas T."/>
            <person name="Ferriera S."/>
            <person name="Johnson J."/>
            <person name="Kravitz S."/>
            <person name="Halpern A."/>
            <person name="Remington K."/>
            <person name="Beeson K."/>
            <person name="Tran B."/>
            <person name="Rogers Y.-H."/>
            <person name="Friedman R."/>
            <person name="Venter J.C."/>
        </authorList>
    </citation>
    <scope>NUCLEOTIDE SEQUENCE [LARGE SCALE GENOMIC DNA]</scope>
    <source>
        <strain evidence="2 3">D2</strain>
    </source>
</reference>
<dbReference type="RefSeq" id="WP_009836530.1">
    <property type="nucleotide sequence ID" value="NZ_AAOH01000001.1"/>
</dbReference>
<protein>
    <recommendedName>
        <fullName evidence="4">Orphan protein</fullName>
    </recommendedName>
</protein>
<gene>
    <name evidence="2" type="ORF">PTD2_01636</name>
</gene>
<organism evidence="2 3">
    <name type="scientific">Pseudoalteromonas tunicata D2</name>
    <dbReference type="NCBI Taxonomy" id="87626"/>
    <lineage>
        <taxon>Bacteria</taxon>
        <taxon>Pseudomonadati</taxon>
        <taxon>Pseudomonadota</taxon>
        <taxon>Gammaproteobacteria</taxon>
        <taxon>Alteromonadales</taxon>
        <taxon>Pseudoalteromonadaceae</taxon>
        <taxon>Pseudoalteromonas</taxon>
    </lineage>
</organism>
<dbReference type="EMBL" id="AAOH01000001">
    <property type="protein sequence ID" value="EAR30230.1"/>
    <property type="molecule type" value="Genomic_DNA"/>
</dbReference>